<dbReference type="InterPro" id="IPR029033">
    <property type="entry name" value="His_PPase_superfam"/>
</dbReference>
<organism evidence="1 2">
    <name type="scientific">Fodinibius salsisoli</name>
    <dbReference type="NCBI Taxonomy" id="2820877"/>
    <lineage>
        <taxon>Bacteria</taxon>
        <taxon>Pseudomonadati</taxon>
        <taxon>Balneolota</taxon>
        <taxon>Balneolia</taxon>
        <taxon>Balneolales</taxon>
        <taxon>Balneolaceae</taxon>
        <taxon>Fodinibius</taxon>
    </lineage>
</organism>
<protein>
    <submittedName>
        <fullName evidence="1">Histidine phosphatase family protein</fullName>
    </submittedName>
</protein>
<dbReference type="PANTHER" id="PTHR48100">
    <property type="entry name" value="BROAD-SPECIFICITY PHOSPHATASE YOR283W-RELATED"/>
    <property type="match status" value="1"/>
</dbReference>
<accession>A0ABT3PTF3</accession>
<dbReference type="Pfam" id="PF00300">
    <property type="entry name" value="His_Phos_1"/>
    <property type="match status" value="1"/>
</dbReference>
<evidence type="ECO:0000313" key="1">
    <source>
        <dbReference type="EMBL" id="MCW9709135.1"/>
    </source>
</evidence>
<dbReference type="EMBL" id="JAGGJA010000023">
    <property type="protein sequence ID" value="MCW9709135.1"/>
    <property type="molecule type" value="Genomic_DNA"/>
</dbReference>
<dbReference type="CDD" id="cd07067">
    <property type="entry name" value="HP_PGM_like"/>
    <property type="match status" value="1"/>
</dbReference>
<keyword evidence="2" id="KW-1185">Reference proteome</keyword>
<dbReference type="PIRSF" id="PIRSF000709">
    <property type="entry name" value="6PFK_2-Ptase"/>
    <property type="match status" value="1"/>
</dbReference>
<dbReference type="InterPro" id="IPR050275">
    <property type="entry name" value="PGM_Phosphatase"/>
</dbReference>
<name>A0ABT3PTF3_9BACT</name>
<dbReference type="SMART" id="SM00855">
    <property type="entry name" value="PGAM"/>
    <property type="match status" value="1"/>
</dbReference>
<dbReference type="Proteomes" id="UP001207918">
    <property type="component" value="Unassembled WGS sequence"/>
</dbReference>
<gene>
    <name evidence="1" type="ORF">J6I44_19900</name>
</gene>
<sequence>MELYLIRHLPTTWNKEGRLQGRKDIPIKKVDQKTSKRINKTKKRLNKVPITKCFSSPLKRTVSTAKEYGFQTPTTDNRVIEFDFGKYEGRPKSEMLADISSIWYDNVEKLKLGEQFDEFKMRVDAFIDEKKSLENVLLFSHGFVSRYILAQYRYNDIDRLNHIEIPNNHLTRVNI</sequence>
<dbReference type="InterPro" id="IPR013078">
    <property type="entry name" value="His_Pase_superF_clade-1"/>
</dbReference>
<comment type="caution">
    <text evidence="1">The sequence shown here is derived from an EMBL/GenBank/DDBJ whole genome shotgun (WGS) entry which is preliminary data.</text>
</comment>
<dbReference type="RefSeq" id="WP_265768005.1">
    <property type="nucleotide sequence ID" value="NZ_JAGGJA010000023.1"/>
</dbReference>
<proteinExistence type="predicted"/>
<reference evidence="1 2" key="1">
    <citation type="submission" date="2021-03" db="EMBL/GenBank/DDBJ databases">
        <title>Aliifodinibius sp. nov., a new bacterium isolated from saline soil.</title>
        <authorList>
            <person name="Galisteo C."/>
            <person name="De La Haba R."/>
            <person name="Sanchez-Porro C."/>
            <person name="Ventosa A."/>
        </authorList>
    </citation>
    <scope>NUCLEOTIDE SEQUENCE [LARGE SCALE GENOMIC DNA]</scope>
    <source>
        <strain evidence="1 2">1BSP15-2V2</strain>
    </source>
</reference>
<dbReference type="SUPFAM" id="SSF53254">
    <property type="entry name" value="Phosphoglycerate mutase-like"/>
    <property type="match status" value="1"/>
</dbReference>
<evidence type="ECO:0000313" key="2">
    <source>
        <dbReference type="Proteomes" id="UP001207918"/>
    </source>
</evidence>
<dbReference type="Gene3D" id="3.40.50.1240">
    <property type="entry name" value="Phosphoglycerate mutase-like"/>
    <property type="match status" value="1"/>
</dbReference>